<evidence type="ECO:0000259" key="15">
    <source>
        <dbReference type="Pfam" id="PF00593"/>
    </source>
</evidence>
<evidence type="ECO:0000256" key="2">
    <source>
        <dbReference type="ARBA" id="ARBA00022448"/>
    </source>
</evidence>
<keyword evidence="17" id="KW-0675">Receptor</keyword>
<dbReference type="InterPro" id="IPR037066">
    <property type="entry name" value="Plug_dom_sf"/>
</dbReference>
<dbReference type="InterPro" id="IPR036942">
    <property type="entry name" value="Beta-barrel_TonB_sf"/>
</dbReference>
<evidence type="ECO:0000256" key="11">
    <source>
        <dbReference type="ARBA" id="ARBA00023237"/>
    </source>
</evidence>
<evidence type="ECO:0000313" key="18">
    <source>
        <dbReference type="Proteomes" id="UP000319486"/>
    </source>
</evidence>
<evidence type="ECO:0000256" key="13">
    <source>
        <dbReference type="SAM" id="MobiDB-lite"/>
    </source>
</evidence>
<feature type="domain" description="TonB-dependent receptor-like beta-barrel" evidence="15">
    <location>
        <begin position="298"/>
        <end position="810"/>
    </location>
</feature>
<dbReference type="AlphaFoldDB" id="A0A502FH57"/>
<evidence type="ECO:0000256" key="12">
    <source>
        <dbReference type="RuleBase" id="RU003357"/>
    </source>
</evidence>
<accession>A0A502FH57</accession>
<dbReference type="Pfam" id="PF07715">
    <property type="entry name" value="Plug"/>
    <property type="match status" value="1"/>
</dbReference>
<dbReference type="PANTHER" id="PTHR32552">
    <property type="entry name" value="FERRICHROME IRON RECEPTOR-RELATED"/>
    <property type="match status" value="1"/>
</dbReference>
<dbReference type="InterPro" id="IPR012910">
    <property type="entry name" value="Plug_dom"/>
</dbReference>
<dbReference type="Proteomes" id="UP000319486">
    <property type="component" value="Unassembled WGS sequence"/>
</dbReference>
<dbReference type="PANTHER" id="PTHR32552:SF89">
    <property type="entry name" value="CATECHOLATE SIDEROPHORE RECEPTOR FIU"/>
    <property type="match status" value="1"/>
</dbReference>
<dbReference type="InterPro" id="IPR039426">
    <property type="entry name" value="TonB-dep_rcpt-like"/>
</dbReference>
<comment type="similarity">
    <text evidence="12">Belongs to the TonB-dependent receptor family.</text>
</comment>
<evidence type="ECO:0000256" key="10">
    <source>
        <dbReference type="ARBA" id="ARBA00023136"/>
    </source>
</evidence>
<evidence type="ECO:0000256" key="4">
    <source>
        <dbReference type="ARBA" id="ARBA00022496"/>
    </source>
</evidence>
<proteinExistence type="inferred from homology"/>
<keyword evidence="3" id="KW-1134">Transmembrane beta strand</keyword>
<dbReference type="GO" id="GO:0009279">
    <property type="term" value="C:cell outer membrane"/>
    <property type="evidence" value="ECO:0007669"/>
    <property type="project" value="UniProtKB-SubCell"/>
</dbReference>
<feature type="chain" id="PRO_5030107396" evidence="14">
    <location>
        <begin position="28"/>
        <end position="851"/>
    </location>
</feature>
<comment type="caution">
    <text evidence="17">The sequence shown here is derived from an EMBL/GenBank/DDBJ whole genome shotgun (WGS) entry which is preliminary data.</text>
</comment>
<evidence type="ECO:0000256" key="5">
    <source>
        <dbReference type="ARBA" id="ARBA00022692"/>
    </source>
</evidence>
<dbReference type="InterPro" id="IPR000531">
    <property type="entry name" value="Beta-barrel_TonB"/>
</dbReference>
<evidence type="ECO:0000256" key="1">
    <source>
        <dbReference type="ARBA" id="ARBA00004571"/>
    </source>
</evidence>
<dbReference type="Gene3D" id="2.170.130.10">
    <property type="entry name" value="TonB-dependent receptor, plug domain"/>
    <property type="match status" value="1"/>
</dbReference>
<organism evidence="17 18">
    <name type="scientific">Rhodanobacter glycinis</name>
    <dbReference type="NCBI Taxonomy" id="582702"/>
    <lineage>
        <taxon>Bacteria</taxon>
        <taxon>Pseudomonadati</taxon>
        <taxon>Pseudomonadota</taxon>
        <taxon>Gammaproteobacteria</taxon>
        <taxon>Lysobacterales</taxon>
        <taxon>Rhodanobacteraceae</taxon>
        <taxon>Rhodanobacter</taxon>
    </lineage>
</organism>
<sequence>MGNNKQMTRLMLSAAITGILMSATAMAQDSTQAQDTSTTTAPTGARKTPQQKAAEAKTTTTLQQVVVTGSATGVKKIDASYTLTTATAEQIKMANPKSTADLLKIAPGLWPESTGGQTGANIEIAGFPGGGDAPFNTVQMMGSPLYGMPTLSFFEQTSIFRIDDTVDRVEIIQGGPSVVFADGQIGASENFILKQGTEVPSGSIGVTYGSENLKRVDGFYGFPIAANWYGSVGGFYRDSDGVRDPQFAADKGGQFTATLTHDSDRGTMMFYARALNDKNQFITPIPLIQNGTDQFSAYPGFDPLTDTYNSKYIQHVHLAGYPGGGTNADLANGRGAKMNFFGGNFDYDLGSGWTISDKFLIDAGDVDTNALFSGSNPATLNDELYNTPTSQGGFGLPAGSATATYAGPGGGGAVDPNQSVIHQGWWYIHKHLKNINNDFRLSKEIFEGNTLTAGVYLAHYTMDDKWALGNQMLMTNTPNARPIMVSYNDAGTIKQLTDNQGFLDNGGFNIAQHGKATNKAFYLSDSWRVGPWLFDASARLENQDATNNVCNLTNVDLDGDPNTLYNNSVPVCNGTFANTNYNKTHTSWTIGANYELADNMSVYVRANKGVHFADFDNGIRGATTGNTAPVQKIQNIEGGFKYQSDLIYADISIYHKQFNGLSFQPTDGAGTPVGAPALYGSDSKGINLAGAITPIENLKLMLVANYLDGHYSHNNSCFKFTNVVTGVSGCQFINGVQLQRQPKVHYAFTPSYRIPFSWGDVTAFVTYTHVGPHTQDQSGLQQLGTYKTWDFGVIANVEKNWQLRLQGTNITNELGLTESNSRIFGTAAAGGVILARPLEGREVNFEVKYLF</sequence>
<keyword evidence="5" id="KW-0812">Transmembrane</keyword>
<gene>
    <name evidence="17" type="ORF">EAH88_01750</name>
</gene>
<keyword evidence="4" id="KW-0410">Iron transport</keyword>
<dbReference type="EMBL" id="RCZO01000001">
    <property type="protein sequence ID" value="TPG11297.1"/>
    <property type="molecule type" value="Genomic_DNA"/>
</dbReference>
<dbReference type="OrthoDB" id="7386960at2"/>
<keyword evidence="18" id="KW-1185">Reference proteome</keyword>
<evidence type="ECO:0000256" key="6">
    <source>
        <dbReference type="ARBA" id="ARBA00022729"/>
    </source>
</evidence>
<evidence type="ECO:0000259" key="16">
    <source>
        <dbReference type="Pfam" id="PF07715"/>
    </source>
</evidence>
<keyword evidence="2" id="KW-0813">Transport</keyword>
<evidence type="ECO:0000256" key="3">
    <source>
        <dbReference type="ARBA" id="ARBA00022452"/>
    </source>
</evidence>
<keyword evidence="9 12" id="KW-0798">TonB box</keyword>
<feature type="signal peptide" evidence="14">
    <location>
        <begin position="1"/>
        <end position="27"/>
    </location>
</feature>
<evidence type="ECO:0000256" key="9">
    <source>
        <dbReference type="ARBA" id="ARBA00023077"/>
    </source>
</evidence>
<keyword evidence="6 14" id="KW-0732">Signal</keyword>
<name>A0A502FH57_9GAMM</name>
<dbReference type="Gene3D" id="2.40.170.20">
    <property type="entry name" value="TonB-dependent receptor, beta-barrel domain"/>
    <property type="match status" value="1"/>
</dbReference>
<feature type="domain" description="TonB-dependent receptor plug" evidence="16">
    <location>
        <begin position="76"/>
        <end position="187"/>
    </location>
</feature>
<evidence type="ECO:0000256" key="14">
    <source>
        <dbReference type="SAM" id="SignalP"/>
    </source>
</evidence>
<comment type="subcellular location">
    <subcellularLocation>
        <location evidence="1">Cell outer membrane</location>
        <topology evidence="1">Multi-pass membrane protein</topology>
    </subcellularLocation>
</comment>
<keyword evidence="8" id="KW-0406">Ion transport</keyword>
<evidence type="ECO:0000256" key="7">
    <source>
        <dbReference type="ARBA" id="ARBA00023004"/>
    </source>
</evidence>
<dbReference type="SUPFAM" id="SSF56935">
    <property type="entry name" value="Porins"/>
    <property type="match status" value="1"/>
</dbReference>
<keyword evidence="11" id="KW-0998">Cell outer membrane</keyword>
<evidence type="ECO:0000313" key="17">
    <source>
        <dbReference type="EMBL" id="TPG11297.1"/>
    </source>
</evidence>
<reference evidence="17 18" key="1">
    <citation type="journal article" date="2019" name="Environ. Microbiol.">
        <title>Species interactions and distinct microbial communities in high Arctic permafrost affected cryosols are associated with the CH4 and CO2 gas fluxes.</title>
        <authorList>
            <person name="Altshuler I."/>
            <person name="Hamel J."/>
            <person name="Turney S."/>
            <person name="Magnuson E."/>
            <person name="Levesque R."/>
            <person name="Greer C."/>
            <person name="Whyte L.G."/>
        </authorList>
    </citation>
    <scope>NUCLEOTIDE SEQUENCE [LARGE SCALE GENOMIC DNA]</scope>
    <source>
        <strain evidence="17 18">S13Y</strain>
    </source>
</reference>
<dbReference type="GO" id="GO:0015344">
    <property type="term" value="F:siderophore uptake transmembrane transporter activity"/>
    <property type="evidence" value="ECO:0007669"/>
    <property type="project" value="TreeGrafter"/>
</dbReference>
<keyword evidence="10 12" id="KW-0472">Membrane</keyword>
<feature type="region of interest" description="Disordered" evidence="13">
    <location>
        <begin position="30"/>
        <end position="56"/>
    </location>
</feature>
<evidence type="ECO:0000256" key="8">
    <source>
        <dbReference type="ARBA" id="ARBA00023065"/>
    </source>
</evidence>
<protein>
    <submittedName>
        <fullName evidence="17">TonB-dependent receptor</fullName>
    </submittedName>
</protein>
<dbReference type="Pfam" id="PF00593">
    <property type="entry name" value="TonB_dep_Rec_b-barrel"/>
    <property type="match status" value="1"/>
</dbReference>
<keyword evidence="7" id="KW-0408">Iron</keyword>